<organism evidence="5 6">
    <name type="scientific">Marinagarivorans cellulosilyticus</name>
    <dbReference type="NCBI Taxonomy" id="2721545"/>
    <lineage>
        <taxon>Bacteria</taxon>
        <taxon>Pseudomonadati</taxon>
        <taxon>Pseudomonadota</taxon>
        <taxon>Gammaproteobacteria</taxon>
        <taxon>Cellvibrionales</taxon>
        <taxon>Cellvibrionaceae</taxon>
        <taxon>Marinagarivorans</taxon>
    </lineage>
</organism>
<dbReference type="PRINTS" id="PR00502">
    <property type="entry name" value="NUDIXFAMILY"/>
</dbReference>
<dbReference type="PANTHER" id="PTHR11839:SF12">
    <property type="entry name" value="ADP COMPOUNDS HYDROLASE NUDE"/>
    <property type="match status" value="1"/>
</dbReference>
<comment type="cofactor">
    <cofactor evidence="1">
        <name>Mg(2+)</name>
        <dbReference type="ChEBI" id="CHEBI:18420"/>
    </cofactor>
</comment>
<name>A0AAN2BLK5_9GAMM</name>
<dbReference type="InterPro" id="IPR015797">
    <property type="entry name" value="NUDIX_hydrolase-like_dom_sf"/>
</dbReference>
<dbReference type="PANTHER" id="PTHR11839">
    <property type="entry name" value="UDP/ADP-SUGAR PYROPHOSPHATASE"/>
    <property type="match status" value="1"/>
</dbReference>
<comment type="similarity">
    <text evidence="3">Belongs to the Nudix hydrolase family.</text>
</comment>
<dbReference type="RefSeq" id="WP_236984118.1">
    <property type="nucleotide sequence ID" value="NZ_AP023086.1"/>
</dbReference>
<evidence type="ECO:0000259" key="4">
    <source>
        <dbReference type="PROSITE" id="PS51462"/>
    </source>
</evidence>
<evidence type="ECO:0000313" key="5">
    <source>
        <dbReference type="EMBL" id="BCD99152.1"/>
    </source>
</evidence>
<dbReference type="Gene3D" id="3.90.79.10">
    <property type="entry name" value="Nucleoside Triphosphate Pyrophosphohydrolase"/>
    <property type="match status" value="1"/>
</dbReference>
<sequence length="180" mass="20052">MPTPPEILKRETACQSRLFKAEALQLRFSNGEVRDYERLMGSHAAVLIVPVLPDNRVVMVREYGAGVERYELTLPKGKVDAGETFEEAANRELQEEAGYAATRLTKLKLMSQSPSYMQHTTQIVLAQGLTPSRLAGDEPEPLEVEIHSLDSLAELIARADVTEARTIAALYMVRELLRSV</sequence>
<protein>
    <submittedName>
        <fullName evidence="5">ADP-ribose diphosphatase</fullName>
    </submittedName>
</protein>
<evidence type="ECO:0000256" key="3">
    <source>
        <dbReference type="RuleBase" id="RU003476"/>
    </source>
</evidence>
<dbReference type="KEGG" id="marq:MARGE09_P3353"/>
<dbReference type="GO" id="GO:0019693">
    <property type="term" value="P:ribose phosphate metabolic process"/>
    <property type="evidence" value="ECO:0007669"/>
    <property type="project" value="TreeGrafter"/>
</dbReference>
<dbReference type="PROSITE" id="PS00893">
    <property type="entry name" value="NUDIX_BOX"/>
    <property type="match status" value="1"/>
</dbReference>
<gene>
    <name evidence="5" type="ORF">MARGE09_P3353</name>
</gene>
<proteinExistence type="inferred from homology"/>
<accession>A0AAN2BLK5</accession>
<dbReference type="InterPro" id="IPR020476">
    <property type="entry name" value="Nudix_hydrolase"/>
</dbReference>
<evidence type="ECO:0000313" key="6">
    <source>
        <dbReference type="Proteomes" id="UP001320119"/>
    </source>
</evidence>
<keyword evidence="2 3" id="KW-0378">Hydrolase</keyword>
<dbReference type="GO" id="GO:0019144">
    <property type="term" value="F:ADP-sugar diphosphatase activity"/>
    <property type="evidence" value="ECO:0007669"/>
    <property type="project" value="TreeGrafter"/>
</dbReference>
<dbReference type="EMBL" id="AP023086">
    <property type="protein sequence ID" value="BCD99152.1"/>
    <property type="molecule type" value="Genomic_DNA"/>
</dbReference>
<dbReference type="InterPro" id="IPR020084">
    <property type="entry name" value="NUDIX_hydrolase_CS"/>
</dbReference>
<dbReference type="GO" id="GO:0005829">
    <property type="term" value="C:cytosol"/>
    <property type="evidence" value="ECO:0007669"/>
    <property type="project" value="TreeGrafter"/>
</dbReference>
<dbReference type="AlphaFoldDB" id="A0AAN2BLK5"/>
<evidence type="ECO:0000256" key="1">
    <source>
        <dbReference type="ARBA" id="ARBA00001946"/>
    </source>
</evidence>
<feature type="domain" description="Nudix hydrolase" evidence="4">
    <location>
        <begin position="41"/>
        <end position="169"/>
    </location>
</feature>
<keyword evidence="6" id="KW-1185">Reference proteome</keyword>
<dbReference type="Pfam" id="PF00293">
    <property type="entry name" value="NUDIX"/>
    <property type="match status" value="1"/>
</dbReference>
<dbReference type="NCBIfam" id="NF008736">
    <property type="entry name" value="PRK11762.1"/>
    <property type="match status" value="1"/>
</dbReference>
<dbReference type="SUPFAM" id="SSF55811">
    <property type="entry name" value="Nudix"/>
    <property type="match status" value="1"/>
</dbReference>
<dbReference type="GO" id="GO:0006753">
    <property type="term" value="P:nucleoside phosphate metabolic process"/>
    <property type="evidence" value="ECO:0007669"/>
    <property type="project" value="TreeGrafter"/>
</dbReference>
<dbReference type="InterPro" id="IPR000086">
    <property type="entry name" value="NUDIX_hydrolase_dom"/>
</dbReference>
<dbReference type="PROSITE" id="PS51462">
    <property type="entry name" value="NUDIX"/>
    <property type="match status" value="1"/>
</dbReference>
<evidence type="ECO:0000256" key="2">
    <source>
        <dbReference type="ARBA" id="ARBA00022801"/>
    </source>
</evidence>
<dbReference type="Proteomes" id="UP001320119">
    <property type="component" value="Chromosome"/>
</dbReference>
<reference evidence="5 6" key="1">
    <citation type="journal article" date="2022" name="IScience">
        <title>An ultrasensitive nanofiber-based assay for enzymatic hydrolysis and deep-sea microbial degradation of cellulose.</title>
        <authorList>
            <person name="Tsudome M."/>
            <person name="Tachioka M."/>
            <person name="Miyazaki M."/>
            <person name="Uchimura K."/>
            <person name="Tsuda M."/>
            <person name="Takaki Y."/>
            <person name="Deguchi S."/>
        </authorList>
    </citation>
    <scope>NUCLEOTIDE SEQUENCE [LARGE SCALE GENOMIC DNA]</scope>
    <source>
        <strain evidence="5 6">GE09</strain>
    </source>
</reference>